<dbReference type="EMBL" id="MK072300">
    <property type="protein sequence ID" value="AYV81744.1"/>
    <property type="molecule type" value="Genomic_DNA"/>
</dbReference>
<accession>A0A3G5A5G1</accession>
<gene>
    <name evidence="1" type="ORF">Harvfovirus58_2</name>
</gene>
<proteinExistence type="predicted"/>
<name>A0A3G5A5G1_9VIRU</name>
<protein>
    <submittedName>
        <fullName evidence="1">Uncharacterized protein</fullName>
    </submittedName>
</protein>
<evidence type="ECO:0000313" key="1">
    <source>
        <dbReference type="EMBL" id="AYV81744.1"/>
    </source>
</evidence>
<reference evidence="1" key="1">
    <citation type="submission" date="2018-10" db="EMBL/GenBank/DDBJ databases">
        <title>Hidden diversity of soil giant viruses.</title>
        <authorList>
            <person name="Schulz F."/>
            <person name="Alteio L."/>
            <person name="Goudeau D."/>
            <person name="Ryan E.M."/>
            <person name="Malmstrom R.R."/>
            <person name="Blanchard J."/>
            <person name="Woyke T."/>
        </authorList>
    </citation>
    <scope>NUCLEOTIDE SEQUENCE</scope>
    <source>
        <strain evidence="1">HAV1</strain>
    </source>
</reference>
<organism evidence="1">
    <name type="scientific">Harvfovirus sp</name>
    <dbReference type="NCBI Taxonomy" id="2487768"/>
    <lineage>
        <taxon>Viruses</taxon>
        <taxon>Varidnaviria</taxon>
        <taxon>Bamfordvirae</taxon>
        <taxon>Nucleocytoviricota</taxon>
        <taxon>Megaviricetes</taxon>
        <taxon>Imitervirales</taxon>
        <taxon>Mimiviridae</taxon>
        <taxon>Klosneuvirinae</taxon>
    </lineage>
</organism>
<sequence length="34" mass="4252">MARFQILVIKMKIRKHYYTTSLQIMTIFQMLKIY</sequence>